<protein>
    <recommendedName>
        <fullName evidence="4">Nicotinamide riboside transporter PnuC</fullName>
    </recommendedName>
</protein>
<gene>
    <name evidence="11" type="ORF">A4S02_08600</name>
</gene>
<evidence type="ECO:0000313" key="12">
    <source>
        <dbReference type="Proteomes" id="UP000175973"/>
    </source>
</evidence>
<keyword evidence="8 10" id="KW-1133">Transmembrane helix</keyword>
<reference evidence="12" key="1">
    <citation type="submission" date="2016-04" db="EMBL/GenBank/DDBJ databases">
        <authorList>
            <person name="Jeon C.O."/>
            <person name="Cho G.Y."/>
            <person name="Jeong H.I."/>
            <person name="Kim K.H."/>
        </authorList>
    </citation>
    <scope>NUCLEOTIDE SEQUENCE [LARGE SCALE GENOMIC DNA]</scope>
    <source>
        <strain evidence="12">LMG 1590</strain>
    </source>
</reference>
<evidence type="ECO:0000313" key="11">
    <source>
        <dbReference type="EMBL" id="AOW46825.1"/>
    </source>
</evidence>
<comment type="similarity">
    <text evidence="3">Belongs to the nicotinamide ribonucleoside (NR) uptake permease (TC 4.B.1) family.</text>
</comment>
<feature type="transmembrane region" description="Helical" evidence="10">
    <location>
        <begin position="22"/>
        <end position="42"/>
    </location>
</feature>
<evidence type="ECO:0000256" key="5">
    <source>
        <dbReference type="ARBA" id="ARBA00022448"/>
    </source>
</evidence>
<keyword evidence="9 10" id="KW-0472">Membrane</keyword>
<keyword evidence="5" id="KW-0813">Transport</keyword>
<dbReference type="InterPro" id="IPR006419">
    <property type="entry name" value="NMN_transpt_PnuC"/>
</dbReference>
<dbReference type="AlphaFoldDB" id="A0A1D8QWV8"/>
<evidence type="ECO:0000256" key="10">
    <source>
        <dbReference type="SAM" id="Phobius"/>
    </source>
</evidence>
<dbReference type="EMBL" id="CP015164">
    <property type="protein sequence ID" value="AOW46825.1"/>
    <property type="molecule type" value="Genomic_DNA"/>
</dbReference>
<dbReference type="KEGG" id="aasc:A4S02_08600"/>
<evidence type="ECO:0000256" key="3">
    <source>
        <dbReference type="ARBA" id="ARBA00006669"/>
    </source>
</evidence>
<sequence>MSPLEIAAVVASALGVWLTGRRIMLCWPIMLIASVLYGVVFWQARLYADTALQAVFATLSLL</sequence>
<dbReference type="PANTHER" id="PTHR36122">
    <property type="entry name" value="NICOTINAMIDE RIBOSIDE TRANSPORTER PNUC"/>
    <property type="match status" value="1"/>
</dbReference>
<evidence type="ECO:0000256" key="7">
    <source>
        <dbReference type="ARBA" id="ARBA00022692"/>
    </source>
</evidence>
<proteinExistence type="inferred from homology"/>
<accession>A0A1D8QWV8</accession>
<evidence type="ECO:0000256" key="9">
    <source>
        <dbReference type="ARBA" id="ARBA00023136"/>
    </source>
</evidence>
<keyword evidence="6" id="KW-1003">Cell membrane</keyword>
<dbReference type="PANTHER" id="PTHR36122:SF2">
    <property type="entry name" value="NICOTINAMIDE RIBOSIDE TRANSPORTER PNUC"/>
    <property type="match status" value="1"/>
</dbReference>
<evidence type="ECO:0000256" key="1">
    <source>
        <dbReference type="ARBA" id="ARBA00002672"/>
    </source>
</evidence>
<dbReference type="Pfam" id="PF04973">
    <property type="entry name" value="NMN_transporter"/>
    <property type="match status" value="1"/>
</dbReference>
<name>A0A1D8QWV8_9PROT</name>
<organism evidence="11 12">
    <name type="scientific">Acetobacter ascendens</name>
    <dbReference type="NCBI Taxonomy" id="481146"/>
    <lineage>
        <taxon>Bacteria</taxon>
        <taxon>Pseudomonadati</taxon>
        <taxon>Pseudomonadota</taxon>
        <taxon>Alphaproteobacteria</taxon>
        <taxon>Acetobacterales</taxon>
        <taxon>Acetobacteraceae</taxon>
        <taxon>Acetobacter</taxon>
    </lineage>
</organism>
<evidence type="ECO:0000256" key="8">
    <source>
        <dbReference type="ARBA" id="ARBA00022989"/>
    </source>
</evidence>
<dbReference type="GO" id="GO:0005886">
    <property type="term" value="C:plasma membrane"/>
    <property type="evidence" value="ECO:0007669"/>
    <property type="project" value="UniProtKB-SubCell"/>
</dbReference>
<evidence type="ECO:0000256" key="6">
    <source>
        <dbReference type="ARBA" id="ARBA00022475"/>
    </source>
</evidence>
<comment type="function">
    <text evidence="1">Required for nicotinamide riboside transport across the inner membrane.</text>
</comment>
<dbReference type="RefSeq" id="WP_070323525.1">
    <property type="nucleotide sequence ID" value="NZ_CP015164.1"/>
</dbReference>
<dbReference type="Proteomes" id="UP000175973">
    <property type="component" value="Chromosome"/>
</dbReference>
<keyword evidence="12" id="KW-1185">Reference proteome</keyword>
<dbReference type="GO" id="GO:0034257">
    <property type="term" value="F:nicotinamide riboside transmembrane transporter activity"/>
    <property type="evidence" value="ECO:0007669"/>
    <property type="project" value="InterPro"/>
</dbReference>
<keyword evidence="7 10" id="KW-0812">Transmembrane</keyword>
<comment type="subcellular location">
    <subcellularLocation>
        <location evidence="2">Cell membrane</location>
        <topology evidence="2">Multi-pass membrane protein</topology>
    </subcellularLocation>
</comment>
<evidence type="ECO:0000256" key="2">
    <source>
        <dbReference type="ARBA" id="ARBA00004651"/>
    </source>
</evidence>
<evidence type="ECO:0000256" key="4">
    <source>
        <dbReference type="ARBA" id="ARBA00017522"/>
    </source>
</evidence>